<dbReference type="Gramene" id="C.cajan_06364.t">
    <property type="protein sequence ID" value="C.cajan_06364.t.cds1"/>
    <property type="gene ID" value="C.cajan_06364"/>
</dbReference>
<dbReference type="AlphaFoldDB" id="A0A151U3P7"/>
<evidence type="ECO:0000313" key="1">
    <source>
        <dbReference type="EMBL" id="KYP73884.1"/>
    </source>
</evidence>
<keyword evidence="2" id="KW-1185">Reference proteome</keyword>
<gene>
    <name evidence="1" type="ORF">KK1_006543</name>
</gene>
<protein>
    <submittedName>
        <fullName evidence="1">Uncharacterized protein</fullName>
    </submittedName>
</protein>
<organism evidence="1 2">
    <name type="scientific">Cajanus cajan</name>
    <name type="common">Pigeon pea</name>
    <name type="synonym">Cajanus indicus</name>
    <dbReference type="NCBI Taxonomy" id="3821"/>
    <lineage>
        <taxon>Eukaryota</taxon>
        <taxon>Viridiplantae</taxon>
        <taxon>Streptophyta</taxon>
        <taxon>Embryophyta</taxon>
        <taxon>Tracheophyta</taxon>
        <taxon>Spermatophyta</taxon>
        <taxon>Magnoliopsida</taxon>
        <taxon>eudicotyledons</taxon>
        <taxon>Gunneridae</taxon>
        <taxon>Pentapetalae</taxon>
        <taxon>rosids</taxon>
        <taxon>fabids</taxon>
        <taxon>Fabales</taxon>
        <taxon>Fabaceae</taxon>
        <taxon>Papilionoideae</taxon>
        <taxon>50 kb inversion clade</taxon>
        <taxon>NPAAA clade</taxon>
        <taxon>indigoferoid/millettioid clade</taxon>
        <taxon>Phaseoleae</taxon>
        <taxon>Cajanus</taxon>
    </lineage>
</organism>
<name>A0A151U3P7_CAJCA</name>
<dbReference type="Proteomes" id="UP000075243">
    <property type="component" value="Chromosome 2"/>
</dbReference>
<dbReference type="EMBL" id="CM003604">
    <property type="protein sequence ID" value="KYP73884.1"/>
    <property type="molecule type" value="Genomic_DNA"/>
</dbReference>
<evidence type="ECO:0000313" key="2">
    <source>
        <dbReference type="Proteomes" id="UP000075243"/>
    </source>
</evidence>
<proteinExistence type="predicted"/>
<sequence length="158" mass="17228">MSIRNGEHRNHPVTVSVSTTLENITRGPRKRSTAEISSVVRSGFGGSFAGFGEGNVSAKKERAPLGNVEMTWRTRGESVEGHLAWQAWAQRCGCEDRPRSWEHVLAAAARAGPSRRVRMWAWITSPGTSESVVAPPRSPVSAALGSPEVDAMERLFNF</sequence>
<reference evidence="1 2" key="1">
    <citation type="journal article" date="2012" name="Nat. Biotechnol.">
        <title>Draft genome sequence of pigeonpea (Cajanus cajan), an orphan legume crop of resource-poor farmers.</title>
        <authorList>
            <person name="Varshney R.K."/>
            <person name="Chen W."/>
            <person name="Li Y."/>
            <person name="Bharti A.K."/>
            <person name="Saxena R.K."/>
            <person name="Schlueter J.A."/>
            <person name="Donoghue M.T."/>
            <person name="Azam S."/>
            <person name="Fan G."/>
            <person name="Whaley A.M."/>
            <person name="Farmer A.D."/>
            <person name="Sheridan J."/>
            <person name="Iwata A."/>
            <person name="Tuteja R."/>
            <person name="Penmetsa R.V."/>
            <person name="Wu W."/>
            <person name="Upadhyaya H.D."/>
            <person name="Yang S.P."/>
            <person name="Shah T."/>
            <person name="Saxena K.B."/>
            <person name="Michael T."/>
            <person name="McCombie W.R."/>
            <person name="Yang B."/>
            <person name="Zhang G."/>
            <person name="Yang H."/>
            <person name="Wang J."/>
            <person name="Spillane C."/>
            <person name="Cook D.R."/>
            <person name="May G.D."/>
            <person name="Xu X."/>
            <person name="Jackson S.A."/>
        </authorList>
    </citation>
    <scope>NUCLEOTIDE SEQUENCE [LARGE SCALE GENOMIC DNA]</scope>
    <source>
        <strain evidence="2">cv. Asha</strain>
    </source>
</reference>
<accession>A0A151U3P7</accession>